<feature type="coiled-coil region" evidence="1">
    <location>
        <begin position="17"/>
        <end position="44"/>
    </location>
</feature>
<reference evidence="3" key="1">
    <citation type="submission" date="2016-10" db="EMBL/GenBank/DDBJ databases">
        <authorList>
            <person name="Varghese N."/>
            <person name="Submissions S."/>
        </authorList>
    </citation>
    <scope>NUCLEOTIDE SEQUENCE [LARGE SCALE GENOMIC DNA]</scope>
    <source>
        <strain evidence="3">DSM 9990</strain>
    </source>
</reference>
<proteinExistence type="predicted"/>
<dbReference type="STRING" id="39841.SAMN05660836_01549"/>
<sequence>MKRSELALLWAEIEGGLSGLDRVVEEIERALKDLDRMLRETERVYVKAVGS</sequence>
<dbReference type="RefSeq" id="WP_177193577.1">
    <property type="nucleotide sequence ID" value="NZ_FOUU01000004.1"/>
</dbReference>
<dbReference type="Proteomes" id="UP000199611">
    <property type="component" value="Unassembled WGS sequence"/>
</dbReference>
<protein>
    <submittedName>
        <fullName evidence="2">Uncharacterized protein</fullName>
    </submittedName>
</protein>
<evidence type="ECO:0000313" key="2">
    <source>
        <dbReference type="EMBL" id="SFM80793.1"/>
    </source>
</evidence>
<organism evidence="2 3">
    <name type="scientific">Thermodesulforhabdus norvegica</name>
    <dbReference type="NCBI Taxonomy" id="39841"/>
    <lineage>
        <taxon>Bacteria</taxon>
        <taxon>Pseudomonadati</taxon>
        <taxon>Thermodesulfobacteriota</taxon>
        <taxon>Syntrophobacteria</taxon>
        <taxon>Syntrophobacterales</taxon>
        <taxon>Thermodesulforhabdaceae</taxon>
        <taxon>Thermodesulforhabdus</taxon>
    </lineage>
</organism>
<accession>A0A1I4TW64</accession>
<evidence type="ECO:0000256" key="1">
    <source>
        <dbReference type="SAM" id="Coils"/>
    </source>
</evidence>
<dbReference type="AlphaFoldDB" id="A0A1I4TW64"/>
<keyword evidence="3" id="KW-1185">Reference proteome</keyword>
<name>A0A1I4TW64_9BACT</name>
<dbReference type="EMBL" id="FOUU01000004">
    <property type="protein sequence ID" value="SFM80793.1"/>
    <property type="molecule type" value="Genomic_DNA"/>
</dbReference>
<keyword evidence="1" id="KW-0175">Coiled coil</keyword>
<gene>
    <name evidence="2" type="ORF">SAMN05660836_01549</name>
</gene>
<evidence type="ECO:0000313" key="3">
    <source>
        <dbReference type="Proteomes" id="UP000199611"/>
    </source>
</evidence>